<dbReference type="SUPFAM" id="SSF52317">
    <property type="entry name" value="Class I glutamine amidotransferase-like"/>
    <property type="match status" value="1"/>
</dbReference>
<evidence type="ECO:0000259" key="7">
    <source>
        <dbReference type="Pfam" id="PF02016"/>
    </source>
</evidence>
<evidence type="ECO:0000256" key="5">
    <source>
        <dbReference type="ARBA" id="ARBA00022825"/>
    </source>
</evidence>
<evidence type="ECO:0000256" key="1">
    <source>
        <dbReference type="ARBA" id="ARBA00010233"/>
    </source>
</evidence>
<dbReference type="Gene3D" id="3.50.30.60">
    <property type="entry name" value="LD-carboxypeptidase A C-terminal domain-like"/>
    <property type="match status" value="1"/>
</dbReference>
<organism evidence="9 10">
    <name type="scientific">Desulfonema limicola</name>
    <dbReference type="NCBI Taxonomy" id="45656"/>
    <lineage>
        <taxon>Bacteria</taxon>
        <taxon>Pseudomonadati</taxon>
        <taxon>Thermodesulfobacteriota</taxon>
        <taxon>Desulfobacteria</taxon>
        <taxon>Desulfobacterales</taxon>
        <taxon>Desulfococcaceae</taxon>
        <taxon>Desulfonema</taxon>
    </lineage>
</organism>
<dbReference type="KEGG" id="dli:dnl_07980"/>
<proteinExistence type="inferred from homology"/>
<dbReference type="PIRSF" id="PIRSF028757">
    <property type="entry name" value="LD-carboxypeptidase"/>
    <property type="match status" value="1"/>
</dbReference>
<dbReference type="GO" id="GO:0006508">
    <property type="term" value="P:proteolysis"/>
    <property type="evidence" value="ECO:0007669"/>
    <property type="project" value="UniProtKB-KW"/>
</dbReference>
<keyword evidence="4" id="KW-0378">Hydrolase</keyword>
<feature type="domain" description="LD-carboxypeptidase N-terminal" evidence="7">
    <location>
        <begin position="18"/>
        <end position="134"/>
    </location>
</feature>
<dbReference type="GO" id="GO:0008236">
    <property type="term" value="F:serine-type peptidase activity"/>
    <property type="evidence" value="ECO:0007669"/>
    <property type="project" value="UniProtKB-KW"/>
</dbReference>
<evidence type="ECO:0000256" key="3">
    <source>
        <dbReference type="ARBA" id="ARBA00022670"/>
    </source>
</evidence>
<dbReference type="RefSeq" id="WP_207690409.1">
    <property type="nucleotide sequence ID" value="NZ_CP061799.1"/>
</dbReference>
<keyword evidence="5" id="KW-0720">Serine protease</keyword>
<evidence type="ECO:0000313" key="10">
    <source>
        <dbReference type="Proteomes" id="UP000663720"/>
    </source>
</evidence>
<accession>A0A975B4D5</accession>
<dbReference type="AlphaFoldDB" id="A0A975B4D5"/>
<evidence type="ECO:0000256" key="4">
    <source>
        <dbReference type="ARBA" id="ARBA00022801"/>
    </source>
</evidence>
<name>A0A975B4D5_9BACT</name>
<reference evidence="9" key="1">
    <citation type="journal article" date="2021" name="Microb. Physiol.">
        <title>Proteogenomic Insights into the Physiology of Marine, Sulfate-Reducing, Filamentous Desulfonema limicola and Desulfonema magnum.</title>
        <authorList>
            <person name="Schnaars V."/>
            <person name="Wohlbrand L."/>
            <person name="Scheve S."/>
            <person name="Hinrichs C."/>
            <person name="Reinhardt R."/>
            <person name="Rabus R."/>
        </authorList>
    </citation>
    <scope>NUCLEOTIDE SEQUENCE</scope>
    <source>
        <strain evidence="9">5ac10</strain>
    </source>
</reference>
<dbReference type="Pfam" id="PF02016">
    <property type="entry name" value="Peptidase_S66"/>
    <property type="match status" value="1"/>
</dbReference>
<evidence type="ECO:0000256" key="6">
    <source>
        <dbReference type="PIRSR" id="PIRSR028757-1"/>
    </source>
</evidence>
<dbReference type="InterPro" id="IPR003507">
    <property type="entry name" value="S66_fam"/>
</dbReference>
<dbReference type="InterPro" id="IPR027461">
    <property type="entry name" value="Carboxypeptidase_A_C_sf"/>
</dbReference>
<dbReference type="Pfam" id="PF17676">
    <property type="entry name" value="Peptidase_S66C"/>
    <property type="match status" value="1"/>
</dbReference>
<feature type="domain" description="LD-carboxypeptidase C-terminal" evidence="8">
    <location>
        <begin position="178"/>
        <end position="288"/>
    </location>
</feature>
<dbReference type="SUPFAM" id="SSF141986">
    <property type="entry name" value="LD-carboxypeptidase A C-terminal domain-like"/>
    <property type="match status" value="1"/>
</dbReference>
<feature type="active site" description="Nucleophile" evidence="6">
    <location>
        <position position="114"/>
    </location>
</feature>
<sequence length="311" mass="33656">MKTINIIKAAKLLPGDCIGIAAPSSPFKKDDFFQGISILEEMGYSVMIPDGLFKKKGYLAGSDLHRAEQLHGLFADNSVKAIICARGGFGAARILSLLDYDLIRNNPKLFIGFSDITALLYSFYKKSGLVTLHGPVVTSLKYIDKKSLESLSLAVSSGSSIEIQADNPVVISHGRSLGIVICGNLSVLCHLMGTPFQPEFDNHILIIEDIGEPSYKIDRMLTQMKLAGCFKGLSGLVLGSFKDSGRLHEIYKIVKNIFNDYSIPVIAGFDVGHGDCNLSVPIGIKAAIDTEKGILAFHEPAVINKKKGIKV</sequence>
<dbReference type="InterPro" id="IPR040921">
    <property type="entry name" value="Peptidase_S66C"/>
</dbReference>
<dbReference type="GO" id="GO:0004180">
    <property type="term" value="F:carboxypeptidase activity"/>
    <property type="evidence" value="ECO:0007669"/>
    <property type="project" value="UniProtKB-KW"/>
</dbReference>
<keyword evidence="3" id="KW-0645">Protease</keyword>
<dbReference type="InterPro" id="IPR029062">
    <property type="entry name" value="Class_I_gatase-like"/>
</dbReference>
<comment type="similarity">
    <text evidence="1">Belongs to the peptidase S66 family.</text>
</comment>
<dbReference type="Proteomes" id="UP000663720">
    <property type="component" value="Chromosome"/>
</dbReference>
<protein>
    <submittedName>
        <fullName evidence="9">Peptidase, S66 family LD-carboxypeptidase A</fullName>
    </submittedName>
</protein>
<evidence type="ECO:0000313" key="9">
    <source>
        <dbReference type="EMBL" id="QTA78574.1"/>
    </source>
</evidence>
<evidence type="ECO:0000256" key="2">
    <source>
        <dbReference type="ARBA" id="ARBA00022645"/>
    </source>
</evidence>
<dbReference type="EMBL" id="CP061799">
    <property type="protein sequence ID" value="QTA78574.1"/>
    <property type="molecule type" value="Genomic_DNA"/>
</dbReference>
<dbReference type="CDD" id="cd07025">
    <property type="entry name" value="Peptidase_S66"/>
    <property type="match status" value="1"/>
</dbReference>
<feature type="active site" description="Charge relay system" evidence="6">
    <location>
        <position position="273"/>
    </location>
</feature>
<dbReference type="PANTHER" id="PTHR30237">
    <property type="entry name" value="MURAMOYLTETRAPEPTIDE CARBOXYPEPTIDASE"/>
    <property type="match status" value="1"/>
</dbReference>
<evidence type="ECO:0000259" key="8">
    <source>
        <dbReference type="Pfam" id="PF17676"/>
    </source>
</evidence>
<dbReference type="InterPro" id="IPR027478">
    <property type="entry name" value="LdcA_N"/>
</dbReference>
<feature type="active site" description="Charge relay system" evidence="6">
    <location>
        <position position="208"/>
    </location>
</feature>
<dbReference type="InterPro" id="IPR040449">
    <property type="entry name" value="Peptidase_S66_N"/>
</dbReference>
<dbReference type="PANTHER" id="PTHR30237:SF2">
    <property type="entry name" value="MUREIN TETRAPEPTIDE CARBOXYPEPTIDASE"/>
    <property type="match status" value="1"/>
</dbReference>
<dbReference type="Gene3D" id="3.40.50.10740">
    <property type="entry name" value="Class I glutamine amidotransferase-like"/>
    <property type="match status" value="1"/>
</dbReference>
<gene>
    <name evidence="9" type="ORF">dnl_07980</name>
</gene>
<keyword evidence="2" id="KW-0121">Carboxypeptidase</keyword>
<keyword evidence="10" id="KW-1185">Reference proteome</keyword>